<evidence type="ECO:0000313" key="2">
    <source>
        <dbReference type="EMBL" id="NYZ62901.1"/>
    </source>
</evidence>
<comment type="caution">
    <text evidence="2">The sequence shown here is derived from an EMBL/GenBank/DDBJ whole genome shotgun (WGS) entry which is preliminary data.</text>
</comment>
<evidence type="ECO:0000256" key="1">
    <source>
        <dbReference type="SAM" id="Phobius"/>
    </source>
</evidence>
<dbReference type="AlphaFoldDB" id="A0A7Z0TUI9"/>
<keyword evidence="1" id="KW-1133">Transmembrane helix</keyword>
<feature type="transmembrane region" description="Helical" evidence="1">
    <location>
        <begin position="6"/>
        <end position="28"/>
    </location>
</feature>
<reference evidence="2 3" key="1">
    <citation type="submission" date="2020-07" db="EMBL/GenBank/DDBJ databases">
        <title>isolation of Luteimonas sp. SJ-16.</title>
        <authorList>
            <person name="Huang X.-X."/>
            <person name="Xu L."/>
            <person name="Sun J.-Q."/>
        </authorList>
    </citation>
    <scope>NUCLEOTIDE SEQUENCE [LARGE SCALE GENOMIC DNA]</scope>
    <source>
        <strain evidence="2 3">SJ-16</strain>
    </source>
</reference>
<feature type="transmembrane region" description="Helical" evidence="1">
    <location>
        <begin position="104"/>
        <end position="123"/>
    </location>
</feature>
<keyword evidence="1" id="KW-0812">Transmembrane</keyword>
<organism evidence="2 3">
    <name type="scientific">Luteimonas deserti</name>
    <dbReference type="NCBI Taxonomy" id="2752306"/>
    <lineage>
        <taxon>Bacteria</taxon>
        <taxon>Pseudomonadati</taxon>
        <taxon>Pseudomonadota</taxon>
        <taxon>Gammaproteobacteria</taxon>
        <taxon>Lysobacterales</taxon>
        <taxon>Lysobacteraceae</taxon>
        <taxon>Luteimonas</taxon>
    </lineage>
</organism>
<accession>A0A7Z0TUI9</accession>
<feature type="transmembrane region" description="Helical" evidence="1">
    <location>
        <begin position="35"/>
        <end position="56"/>
    </location>
</feature>
<proteinExistence type="predicted"/>
<keyword evidence="1" id="KW-0472">Membrane</keyword>
<name>A0A7Z0TUI9_9GAMM</name>
<sequence length="136" mass="14558">MELYMVFLYVLAAAVAVWAAGALQLVAGPRHAGRVAAVTAGVLASAFVACLAYGVYGLVGHGDWSTVTHGQALHGLLGEGSLALRRTGWTALDRAANALLNTNIGWSLFALSAIQFQSIGFWARRAEARRRRRRVH</sequence>
<keyword evidence="3" id="KW-1185">Reference proteome</keyword>
<dbReference type="Proteomes" id="UP000589896">
    <property type="component" value="Unassembled WGS sequence"/>
</dbReference>
<protein>
    <submittedName>
        <fullName evidence="2">Uncharacterized protein</fullName>
    </submittedName>
</protein>
<dbReference type="EMBL" id="JACCJZ010000016">
    <property type="protein sequence ID" value="NYZ62901.1"/>
    <property type="molecule type" value="Genomic_DNA"/>
</dbReference>
<gene>
    <name evidence="2" type="ORF">H0E82_09015</name>
</gene>
<evidence type="ECO:0000313" key="3">
    <source>
        <dbReference type="Proteomes" id="UP000589896"/>
    </source>
</evidence>